<dbReference type="Pfam" id="PF12796">
    <property type="entry name" value="Ank_2"/>
    <property type="match status" value="1"/>
</dbReference>
<dbReference type="RefSeq" id="WP_100767921.1">
    <property type="nucleotide sequence ID" value="NZ_NPEA01000004.1"/>
</dbReference>
<feature type="repeat" description="ANK" evidence="3">
    <location>
        <begin position="113"/>
        <end position="150"/>
    </location>
</feature>
<dbReference type="PANTHER" id="PTHR24198">
    <property type="entry name" value="ANKYRIN REPEAT AND PROTEIN KINASE DOMAIN-CONTAINING PROTEIN"/>
    <property type="match status" value="1"/>
</dbReference>
<proteinExistence type="predicted"/>
<dbReference type="PROSITE" id="PS50088">
    <property type="entry name" value="ANK_REPEAT"/>
    <property type="match status" value="2"/>
</dbReference>
<name>A0A2M9ZZA2_9LEPT</name>
<gene>
    <name evidence="5" type="ORF">CH365_07180</name>
</gene>
<dbReference type="Gene3D" id="1.25.40.20">
    <property type="entry name" value="Ankyrin repeat-containing domain"/>
    <property type="match status" value="1"/>
</dbReference>
<dbReference type="SUPFAM" id="SSF48403">
    <property type="entry name" value="Ankyrin repeat"/>
    <property type="match status" value="1"/>
</dbReference>
<keyword evidence="6" id="KW-1185">Reference proteome</keyword>
<feature type="repeat" description="ANK" evidence="3">
    <location>
        <begin position="79"/>
        <end position="111"/>
    </location>
</feature>
<sequence length="213" mass="24146">MITLHIQFIKFFTVCALSIAFVFSACSSIEQKNNPETIFVEDMFVNYPIHLLARFGNSNRIETFFKNNYSDIDRVSPPDDWTALMIAAAYGNLDVVKYLISKGAKVNFRSPKCGCTAILTATHQLETNENHYKIVELLLSKGADLNAVDNLDDDAITVPVKNKKYEIVKLLLTKHKFNIRRKNKEGKSAIDYAKDNKDTEMIKILEPYTAGNL</sequence>
<evidence type="ECO:0000256" key="2">
    <source>
        <dbReference type="ARBA" id="ARBA00023043"/>
    </source>
</evidence>
<evidence type="ECO:0000313" key="6">
    <source>
        <dbReference type="Proteomes" id="UP000231843"/>
    </source>
</evidence>
<dbReference type="InterPro" id="IPR002110">
    <property type="entry name" value="Ankyrin_rpt"/>
</dbReference>
<keyword evidence="1" id="KW-0677">Repeat</keyword>
<dbReference type="OrthoDB" id="671583at2"/>
<keyword evidence="2 3" id="KW-0040">ANK repeat</keyword>
<dbReference type="AlphaFoldDB" id="A0A2M9ZZA2"/>
<feature type="signal peptide" evidence="4">
    <location>
        <begin position="1"/>
        <end position="27"/>
    </location>
</feature>
<dbReference type="PROSITE" id="PS50297">
    <property type="entry name" value="ANK_REP_REGION"/>
    <property type="match status" value="1"/>
</dbReference>
<dbReference type="PRINTS" id="PR01415">
    <property type="entry name" value="ANKYRIN"/>
</dbReference>
<dbReference type="EMBL" id="NPEA01000004">
    <property type="protein sequence ID" value="PJZ77368.1"/>
    <property type="molecule type" value="Genomic_DNA"/>
</dbReference>
<evidence type="ECO:0000256" key="4">
    <source>
        <dbReference type="SAM" id="SignalP"/>
    </source>
</evidence>
<dbReference type="Proteomes" id="UP000231843">
    <property type="component" value="Unassembled WGS sequence"/>
</dbReference>
<keyword evidence="4" id="KW-0732">Signal</keyword>
<evidence type="ECO:0000313" key="5">
    <source>
        <dbReference type="EMBL" id="PJZ77368.1"/>
    </source>
</evidence>
<evidence type="ECO:0000256" key="3">
    <source>
        <dbReference type="PROSITE-ProRule" id="PRU00023"/>
    </source>
</evidence>
<accession>A0A2M9ZZA2</accession>
<comment type="caution">
    <text evidence="5">The sequence shown here is derived from an EMBL/GenBank/DDBJ whole genome shotgun (WGS) entry which is preliminary data.</text>
</comment>
<feature type="chain" id="PRO_5014838700" evidence="4">
    <location>
        <begin position="28"/>
        <end position="213"/>
    </location>
</feature>
<evidence type="ECO:0000256" key="1">
    <source>
        <dbReference type="ARBA" id="ARBA00022737"/>
    </source>
</evidence>
<dbReference type="PANTHER" id="PTHR24198:SF165">
    <property type="entry name" value="ANKYRIN REPEAT-CONTAINING PROTEIN-RELATED"/>
    <property type="match status" value="1"/>
</dbReference>
<dbReference type="InterPro" id="IPR036770">
    <property type="entry name" value="Ankyrin_rpt-contain_sf"/>
</dbReference>
<protein>
    <submittedName>
        <fullName evidence="5">Uncharacterized protein</fullName>
    </submittedName>
</protein>
<dbReference type="SMART" id="SM00248">
    <property type="entry name" value="ANK"/>
    <property type="match status" value="4"/>
</dbReference>
<reference evidence="5 6" key="1">
    <citation type="submission" date="2017-07" db="EMBL/GenBank/DDBJ databases">
        <title>Leptospira spp. isolated from tropical soils.</title>
        <authorList>
            <person name="Thibeaux R."/>
            <person name="Iraola G."/>
            <person name="Ferres I."/>
            <person name="Bierque E."/>
            <person name="Girault D."/>
            <person name="Soupe-Gilbert M.-E."/>
            <person name="Picardeau M."/>
            <person name="Goarant C."/>
        </authorList>
    </citation>
    <scope>NUCLEOTIDE SEQUENCE [LARGE SCALE GENOMIC DNA]</scope>
    <source>
        <strain evidence="5 6">ES4-C-A1</strain>
    </source>
</reference>
<organism evidence="5 6">
    <name type="scientific">Leptospira neocaledonica</name>
    <dbReference type="NCBI Taxonomy" id="2023192"/>
    <lineage>
        <taxon>Bacteria</taxon>
        <taxon>Pseudomonadati</taxon>
        <taxon>Spirochaetota</taxon>
        <taxon>Spirochaetia</taxon>
        <taxon>Leptospirales</taxon>
        <taxon>Leptospiraceae</taxon>
        <taxon>Leptospira</taxon>
    </lineage>
</organism>